<name>A0A5B0PDG9_PUCGR</name>
<dbReference type="EMBL" id="VSWC01000054">
    <property type="protein sequence ID" value="KAA1099645.1"/>
    <property type="molecule type" value="Genomic_DNA"/>
</dbReference>
<keyword evidence="2" id="KW-1185">Reference proteome</keyword>
<dbReference type="Proteomes" id="UP000324748">
    <property type="component" value="Unassembled WGS sequence"/>
</dbReference>
<comment type="caution">
    <text evidence="1">The sequence shown here is derived from an EMBL/GenBank/DDBJ whole genome shotgun (WGS) entry which is preliminary data.</text>
</comment>
<evidence type="ECO:0000313" key="1">
    <source>
        <dbReference type="EMBL" id="KAA1099645.1"/>
    </source>
</evidence>
<gene>
    <name evidence="1" type="ORF">PGT21_016084</name>
</gene>
<proteinExistence type="predicted"/>
<sequence>MNKPSSKKPTTEDCSYLQNSRLVDKALLMKDFLGENFPIVLSGWECFLGLFPCCRGCQGVLHSRNRINWGLFNLEYCIDPGLQSFQWLVISNELRGRFQIDWSYWGPTSCKFQGSGEEIPRLQVLLGSSFLQAWHMGSKVSRDWPFCKVRGKVSKVEESAGGSFCVDQGIWPCFQEGFVEFSVL</sequence>
<protein>
    <submittedName>
        <fullName evidence="1">Uncharacterized protein</fullName>
    </submittedName>
</protein>
<accession>A0A5B0PDG9</accession>
<reference evidence="1 2" key="1">
    <citation type="submission" date="2019-05" db="EMBL/GenBank/DDBJ databases">
        <title>Emergence of the Ug99 lineage of the wheat stem rust pathogen through somatic hybridization.</title>
        <authorList>
            <person name="Li F."/>
            <person name="Upadhyaya N.M."/>
            <person name="Sperschneider J."/>
            <person name="Matny O."/>
            <person name="Nguyen-Phuc H."/>
            <person name="Mago R."/>
            <person name="Raley C."/>
            <person name="Miller M.E."/>
            <person name="Silverstein K.A.T."/>
            <person name="Henningsen E."/>
            <person name="Hirsch C.D."/>
            <person name="Visser B."/>
            <person name="Pretorius Z.A."/>
            <person name="Steffenson B.J."/>
            <person name="Schwessinger B."/>
            <person name="Dodds P.N."/>
            <person name="Figueroa M."/>
        </authorList>
    </citation>
    <scope>NUCLEOTIDE SEQUENCE [LARGE SCALE GENOMIC DNA]</scope>
    <source>
        <strain evidence="1">21-0</strain>
    </source>
</reference>
<organism evidence="1 2">
    <name type="scientific">Puccinia graminis f. sp. tritici</name>
    <dbReference type="NCBI Taxonomy" id="56615"/>
    <lineage>
        <taxon>Eukaryota</taxon>
        <taxon>Fungi</taxon>
        <taxon>Dikarya</taxon>
        <taxon>Basidiomycota</taxon>
        <taxon>Pucciniomycotina</taxon>
        <taxon>Pucciniomycetes</taxon>
        <taxon>Pucciniales</taxon>
        <taxon>Pucciniaceae</taxon>
        <taxon>Puccinia</taxon>
    </lineage>
</organism>
<evidence type="ECO:0000313" key="2">
    <source>
        <dbReference type="Proteomes" id="UP000324748"/>
    </source>
</evidence>
<dbReference type="AlphaFoldDB" id="A0A5B0PDG9"/>